<dbReference type="GO" id="GO:0030288">
    <property type="term" value="C:outer membrane-bounded periplasmic space"/>
    <property type="evidence" value="ECO:0007669"/>
    <property type="project" value="TreeGrafter"/>
</dbReference>
<proteinExistence type="inferred from homology"/>
<dbReference type="InterPro" id="IPR011217">
    <property type="entry name" value="Vgb_bact"/>
</dbReference>
<evidence type="ECO:0000256" key="2">
    <source>
        <dbReference type="ARBA" id="ARBA00022842"/>
    </source>
</evidence>
<comment type="similarity">
    <text evidence="5">Belongs to the Vgb family.</text>
</comment>
<reference evidence="7" key="1">
    <citation type="submission" date="2020-07" db="EMBL/GenBank/DDBJ databases">
        <title>Huge and variable diversity of episymbiotic CPR bacteria and DPANN archaea in groundwater ecosystems.</title>
        <authorList>
            <person name="He C.Y."/>
            <person name="Keren R."/>
            <person name="Whittaker M."/>
            <person name="Farag I.F."/>
            <person name="Doudna J."/>
            <person name="Cate J.H.D."/>
            <person name="Banfield J.F."/>
        </authorList>
    </citation>
    <scope>NUCLEOTIDE SEQUENCE</scope>
    <source>
        <strain evidence="7">NC_groundwater_580_Pr5_B-0.1um_64_19</strain>
    </source>
</reference>
<feature type="chain" id="PRO_5037527802" description="Virginiamycin B lyase" evidence="6">
    <location>
        <begin position="29"/>
        <end position="339"/>
    </location>
</feature>
<evidence type="ECO:0000256" key="6">
    <source>
        <dbReference type="SAM" id="SignalP"/>
    </source>
</evidence>
<comment type="function">
    <text evidence="5">Inactivates the type B streptogramin antibiotics by linearizing the lactone ring at the ester linkage, generating a free phenylglycine carboxylate and converting the threonyl moiety into 2-amino-butenoic acid.</text>
</comment>
<evidence type="ECO:0000256" key="5">
    <source>
        <dbReference type="PIRNR" id="PIRNR026412"/>
    </source>
</evidence>
<comment type="subunit">
    <text evidence="5">Monomer.</text>
</comment>
<accession>A0A932A6X3</accession>
<dbReference type="InterPro" id="IPR051344">
    <property type="entry name" value="Vgb"/>
</dbReference>
<feature type="signal peptide" evidence="6">
    <location>
        <begin position="1"/>
        <end position="28"/>
    </location>
</feature>
<dbReference type="Proteomes" id="UP000779809">
    <property type="component" value="Unassembled WGS sequence"/>
</dbReference>
<dbReference type="EMBL" id="JACPNR010000004">
    <property type="protein sequence ID" value="MBI2677828.1"/>
    <property type="molecule type" value="Genomic_DNA"/>
</dbReference>
<name>A0A932A6X3_9BACT</name>
<protein>
    <recommendedName>
        <fullName evidence="5">Virginiamycin B lyase</fullName>
        <ecNumber evidence="5">4.2.99.-</ecNumber>
    </recommendedName>
    <alternativeName>
        <fullName evidence="5">Streptogramin B lyase</fullName>
    </alternativeName>
</protein>
<dbReference type="AlphaFoldDB" id="A0A932A6X3"/>
<keyword evidence="2 5" id="KW-0460">Magnesium</keyword>
<keyword evidence="4 5" id="KW-0046">Antibiotic resistance</keyword>
<dbReference type="Pfam" id="PF24684">
    <property type="entry name" value="Vgb_lyase"/>
    <property type="match status" value="1"/>
</dbReference>
<dbReference type="PANTHER" id="PTHR40274">
    <property type="entry name" value="VIRGINIAMYCIN B LYASE"/>
    <property type="match status" value="1"/>
</dbReference>
<comment type="cofactor">
    <cofactor evidence="5">
        <name>Mg(2+)</name>
        <dbReference type="ChEBI" id="CHEBI:18420"/>
    </cofactor>
</comment>
<dbReference type="GO" id="GO:0016835">
    <property type="term" value="F:carbon-oxygen lyase activity"/>
    <property type="evidence" value="ECO:0007669"/>
    <property type="project" value="UniProtKB-UniRule"/>
</dbReference>
<keyword evidence="3 5" id="KW-0456">Lyase</keyword>
<dbReference type="SUPFAM" id="SSF63829">
    <property type="entry name" value="Calcium-dependent phosphotriesterase"/>
    <property type="match status" value="1"/>
</dbReference>
<dbReference type="Gene3D" id="2.130.10.10">
    <property type="entry name" value="YVTN repeat-like/Quinoprotein amine dehydrogenase"/>
    <property type="match status" value="1"/>
</dbReference>
<organism evidence="7 8">
    <name type="scientific">Candidatus Korobacter versatilis</name>
    <dbReference type="NCBI Taxonomy" id="658062"/>
    <lineage>
        <taxon>Bacteria</taxon>
        <taxon>Pseudomonadati</taxon>
        <taxon>Acidobacteriota</taxon>
        <taxon>Terriglobia</taxon>
        <taxon>Terriglobales</taxon>
        <taxon>Candidatus Korobacteraceae</taxon>
        <taxon>Candidatus Korobacter</taxon>
    </lineage>
</organism>
<dbReference type="PANTHER" id="PTHR40274:SF3">
    <property type="entry name" value="VIRGINIAMYCIN B LYASE"/>
    <property type="match status" value="1"/>
</dbReference>
<dbReference type="GO" id="GO:0000287">
    <property type="term" value="F:magnesium ion binding"/>
    <property type="evidence" value="ECO:0007669"/>
    <property type="project" value="UniProtKB-UniRule"/>
</dbReference>
<dbReference type="GO" id="GO:0046677">
    <property type="term" value="P:response to antibiotic"/>
    <property type="evidence" value="ECO:0007669"/>
    <property type="project" value="UniProtKB-UniRule"/>
</dbReference>
<evidence type="ECO:0000313" key="7">
    <source>
        <dbReference type="EMBL" id="MBI2677828.1"/>
    </source>
</evidence>
<evidence type="ECO:0000313" key="8">
    <source>
        <dbReference type="Proteomes" id="UP000779809"/>
    </source>
</evidence>
<dbReference type="EC" id="4.2.99.-" evidence="5"/>
<comment type="caution">
    <text evidence="7">The sequence shown here is derived from an EMBL/GenBank/DDBJ whole genome shotgun (WGS) entry which is preliminary data.</text>
</comment>
<dbReference type="GO" id="GO:0017001">
    <property type="term" value="P:antibiotic catabolic process"/>
    <property type="evidence" value="ECO:0007669"/>
    <property type="project" value="UniProtKB-UniRule"/>
</dbReference>
<dbReference type="InterPro" id="IPR015943">
    <property type="entry name" value="WD40/YVTN_repeat-like_dom_sf"/>
</dbReference>
<dbReference type="PIRSF" id="PIRSF026412">
    <property type="entry name" value="Streptogrm_lyase"/>
    <property type="match status" value="1"/>
</dbReference>
<evidence type="ECO:0000256" key="4">
    <source>
        <dbReference type="ARBA" id="ARBA00023251"/>
    </source>
</evidence>
<gene>
    <name evidence="7" type="ORF">HYX28_03510</name>
</gene>
<evidence type="ECO:0000256" key="3">
    <source>
        <dbReference type="ARBA" id="ARBA00023239"/>
    </source>
</evidence>
<keyword evidence="1 5" id="KW-0479">Metal-binding</keyword>
<keyword evidence="6" id="KW-0732">Signal</keyword>
<sequence>MTKKFGVLLRSAAAAVVCVASCAGAAFAQHDGQKRALTANDFKLTRFPLKSGMGNRDVAPAPDGTVWFSNQFSGSVGNLDPKTGKYVIVLLGRGSSPHGMVMGPDGNLWVMDGGQEAIVRVDSSDHKLTLFRMPKEKGDLNLNTGVFDHKGAFWFTGQNGFYGRLDPATEKIQLWRAPKGFGPYGITVTPQGTVWYTNFAANHLVGIDPATFKTTVVELPYPSPTGARRVWSDSQGNLWLGTWASGELLRYSPAAKSWTAYKLPGWGPRAYSTYVDEDDIVWVSDFTANAVLRFDPKTQSWVDFPGLRPQSQVLEMNGRPGQAWGSEQGSDLVFVIEKK</sequence>
<evidence type="ECO:0000256" key="1">
    <source>
        <dbReference type="ARBA" id="ARBA00022723"/>
    </source>
</evidence>